<feature type="domain" description="Transposase IS4-like" evidence="2">
    <location>
        <begin position="206"/>
        <end position="452"/>
    </location>
</feature>
<gene>
    <name evidence="3" type="ORF">AKJ49_00350</name>
</gene>
<dbReference type="PANTHER" id="PTHR34614:SF2">
    <property type="entry name" value="TRANSPOSASE IS4-LIKE DOMAIN-CONTAINING PROTEIN"/>
    <property type="match status" value="1"/>
</dbReference>
<dbReference type="PANTHER" id="PTHR34614">
    <property type="match status" value="1"/>
</dbReference>
<feature type="coiled-coil region" evidence="1">
    <location>
        <begin position="335"/>
        <end position="362"/>
    </location>
</feature>
<organism evidence="3 4">
    <name type="scientific">candidate division MSBL1 archaeon SCGC-AAA382A03</name>
    <dbReference type="NCBI Taxonomy" id="1698278"/>
    <lineage>
        <taxon>Archaea</taxon>
        <taxon>Methanobacteriati</taxon>
        <taxon>Methanobacteriota</taxon>
        <taxon>candidate division MSBL1</taxon>
    </lineage>
</organism>
<evidence type="ECO:0000256" key="1">
    <source>
        <dbReference type="SAM" id="Coils"/>
    </source>
</evidence>
<proteinExistence type="predicted"/>
<dbReference type="InterPro" id="IPR047654">
    <property type="entry name" value="IS1634_transpos"/>
</dbReference>
<evidence type="ECO:0000313" key="4">
    <source>
        <dbReference type="Proteomes" id="UP000070549"/>
    </source>
</evidence>
<comment type="caution">
    <text evidence="3">The sequence shown here is derived from an EMBL/GenBank/DDBJ whole genome shotgun (WGS) entry which is preliminary data.</text>
</comment>
<dbReference type="AlphaFoldDB" id="A0A133VGW5"/>
<evidence type="ECO:0000313" key="3">
    <source>
        <dbReference type="EMBL" id="KXB05672.1"/>
    </source>
</evidence>
<dbReference type="Proteomes" id="UP000070549">
    <property type="component" value="Unassembled WGS sequence"/>
</dbReference>
<dbReference type="InterPro" id="IPR002559">
    <property type="entry name" value="Transposase_11"/>
</dbReference>
<protein>
    <recommendedName>
        <fullName evidence="2">Transposase IS4-like domain-containing protein</fullName>
    </recommendedName>
</protein>
<dbReference type="GO" id="GO:0006313">
    <property type="term" value="P:DNA transposition"/>
    <property type="evidence" value="ECO:0007669"/>
    <property type="project" value="InterPro"/>
</dbReference>
<dbReference type="EMBL" id="LHYC01000005">
    <property type="protein sequence ID" value="KXB05672.1"/>
    <property type="molecule type" value="Genomic_DNA"/>
</dbReference>
<evidence type="ECO:0000259" key="2">
    <source>
        <dbReference type="Pfam" id="PF01609"/>
    </source>
</evidence>
<dbReference type="Pfam" id="PF01609">
    <property type="entry name" value="DDE_Tnp_1"/>
    <property type="match status" value="1"/>
</dbReference>
<dbReference type="GO" id="GO:0004803">
    <property type="term" value="F:transposase activity"/>
    <property type="evidence" value="ECO:0007669"/>
    <property type="project" value="InterPro"/>
</dbReference>
<dbReference type="NCBIfam" id="NF033559">
    <property type="entry name" value="transpos_IS1634"/>
    <property type="match status" value="1"/>
</dbReference>
<keyword evidence="4" id="KW-1185">Reference proteome</keyword>
<sequence>MELYPDRRSSGTYWKIRESYYEDGKVKKRNVLYLGKAENVLERFSKPIPEGVELESVPFGPAAVLRWAFEDLGLDDFFTELLDPDRNHDFPAWRKIFLLVWRRFLQDLSMRAAVEEYGGQVFPFWWREDVTTVQRLYQFLGESLSEEKIETAQEELASRVLDGKQVEECHLDTTNYCTYVRDDTEYLRIGKSKDGVVGRRLVGLSLALTEKGLPILSTAYPGNRHDSKLFEGLFKRVCQRIESAGSDLEEVTIVFDRGFDDGDNFDLTQSSDAHVVAGTKRNRVPIKEKINDSDLDEFQLSHETSHGKCYVRDSGRVEIGEYEWRVVLSYHDTTREKIQERMREAKEEAESLLDDLQDKITSGGRGRPITEDGIERKLREVLGKWYETLDWSFEPEERSLKVEGWNKKWGRGYEKAGIHAIVTDHEDWSPSKIARTYFDRNDIESMFHLTKKALVVPVEPPYVKKDHLVRAHLFLVFIGLLCYQHIRQKLPDNMTGEKIKSAIEELRMVIAVEDKSPQFKLANVNERTKPLLSAFELEEYLPE</sequence>
<keyword evidence="1" id="KW-0175">Coiled coil</keyword>
<reference evidence="3 4" key="1">
    <citation type="journal article" date="2016" name="Sci. Rep.">
        <title>Metabolic traits of an uncultured archaeal lineage -MSBL1- from brine pools of the Red Sea.</title>
        <authorList>
            <person name="Mwirichia R."/>
            <person name="Alam I."/>
            <person name="Rashid M."/>
            <person name="Vinu M."/>
            <person name="Ba-Alawi W."/>
            <person name="Anthony Kamau A."/>
            <person name="Kamanda Ngugi D."/>
            <person name="Goker M."/>
            <person name="Klenk H.P."/>
            <person name="Bajic V."/>
            <person name="Stingl U."/>
        </authorList>
    </citation>
    <scope>NUCLEOTIDE SEQUENCE [LARGE SCALE GENOMIC DNA]</scope>
    <source>
        <strain evidence="3">SCGC-AAA382A03</strain>
    </source>
</reference>
<accession>A0A133VGW5</accession>
<name>A0A133VGW5_9EURY</name>
<dbReference type="GO" id="GO:0003677">
    <property type="term" value="F:DNA binding"/>
    <property type="evidence" value="ECO:0007669"/>
    <property type="project" value="InterPro"/>
</dbReference>